<proteinExistence type="predicted"/>
<dbReference type="AlphaFoldDB" id="A0A0R1TKW6"/>
<evidence type="ECO:0000313" key="2">
    <source>
        <dbReference type="Proteomes" id="UP000051048"/>
    </source>
</evidence>
<reference evidence="1 2" key="1">
    <citation type="journal article" date="2015" name="Genome Announc.">
        <title>Expanding the biotechnology potential of lactobacilli through comparative genomics of 213 strains and associated genera.</title>
        <authorList>
            <person name="Sun Z."/>
            <person name="Harris H.M."/>
            <person name="McCann A."/>
            <person name="Guo C."/>
            <person name="Argimon S."/>
            <person name="Zhang W."/>
            <person name="Yang X."/>
            <person name="Jeffery I.B."/>
            <person name="Cooney J.C."/>
            <person name="Kagawa T.F."/>
            <person name="Liu W."/>
            <person name="Song Y."/>
            <person name="Salvetti E."/>
            <person name="Wrobel A."/>
            <person name="Rasinkangas P."/>
            <person name="Parkhill J."/>
            <person name="Rea M.C."/>
            <person name="O'Sullivan O."/>
            <person name="Ritari J."/>
            <person name="Douillard F.P."/>
            <person name="Paul Ross R."/>
            <person name="Yang R."/>
            <person name="Briner A.E."/>
            <person name="Felis G.E."/>
            <person name="de Vos W.M."/>
            <person name="Barrangou R."/>
            <person name="Klaenhammer T.R."/>
            <person name="Caufield P.W."/>
            <person name="Cui Y."/>
            <person name="Zhang H."/>
            <person name="O'Toole P.W."/>
        </authorList>
    </citation>
    <scope>NUCLEOTIDE SEQUENCE [LARGE SCALE GENOMIC DNA]</scope>
    <source>
        <strain evidence="1 2">DSM 15833</strain>
    </source>
</reference>
<organism evidence="1 2">
    <name type="scientific">Ligilactobacillus equi DSM 15833 = JCM 10991</name>
    <dbReference type="NCBI Taxonomy" id="1423740"/>
    <lineage>
        <taxon>Bacteria</taxon>
        <taxon>Bacillati</taxon>
        <taxon>Bacillota</taxon>
        <taxon>Bacilli</taxon>
        <taxon>Lactobacillales</taxon>
        <taxon>Lactobacillaceae</taxon>
        <taxon>Ligilactobacillus</taxon>
    </lineage>
</organism>
<accession>A0A0R1TKW6</accession>
<dbReference type="EMBL" id="AZFH01000027">
    <property type="protein sequence ID" value="KRL82047.1"/>
    <property type="molecule type" value="Genomic_DNA"/>
</dbReference>
<dbReference type="PATRIC" id="fig|1423740.3.peg.1371"/>
<protein>
    <submittedName>
        <fullName evidence="1">Uncharacterized protein</fullName>
    </submittedName>
</protein>
<evidence type="ECO:0000313" key="1">
    <source>
        <dbReference type="EMBL" id="KRL82047.1"/>
    </source>
</evidence>
<comment type="caution">
    <text evidence="1">The sequence shown here is derived from an EMBL/GenBank/DDBJ whole genome shotgun (WGS) entry which is preliminary data.</text>
</comment>
<dbReference type="RefSeq" id="WP_023859694.1">
    <property type="nucleotide sequence ID" value="NZ_AZFH01000027.1"/>
</dbReference>
<gene>
    <name evidence="1" type="ORF">FC36_GL001272</name>
</gene>
<sequence>MSKKQTEDNFCYMGEVMKKEDLALQALQLLAPELGIQSVHYVEAVSYYQHNLYEVETSYGSGAVQLIFAEGDVKKDGIWEELSLLQAVCPELTHLIIVNRNQNSVMIFVYDVKTKQTTCRNQDGNVLIVKPAR</sequence>
<dbReference type="Proteomes" id="UP000051048">
    <property type="component" value="Unassembled WGS sequence"/>
</dbReference>
<dbReference type="STRING" id="1423740.FC36_GL001272"/>
<name>A0A0R1TKW6_9LACO</name>